<keyword evidence="3" id="KW-1185">Reference proteome</keyword>
<evidence type="ECO:0000313" key="2">
    <source>
        <dbReference type="EMBL" id="MBB5838672.1"/>
    </source>
</evidence>
<dbReference type="InterPro" id="IPR017853">
    <property type="entry name" value="GH"/>
</dbReference>
<organism evidence="2 3">
    <name type="scientific">Kribbella italica</name>
    <dbReference type="NCBI Taxonomy" id="1540520"/>
    <lineage>
        <taxon>Bacteria</taxon>
        <taxon>Bacillati</taxon>
        <taxon>Actinomycetota</taxon>
        <taxon>Actinomycetes</taxon>
        <taxon>Propionibacteriales</taxon>
        <taxon>Kribbellaceae</taxon>
        <taxon>Kribbella</taxon>
    </lineage>
</organism>
<evidence type="ECO:0000256" key="1">
    <source>
        <dbReference type="SAM" id="SignalP"/>
    </source>
</evidence>
<evidence type="ECO:0008006" key="4">
    <source>
        <dbReference type="Google" id="ProtNLM"/>
    </source>
</evidence>
<name>A0A7W9JAN7_9ACTN</name>
<proteinExistence type="predicted"/>
<dbReference type="InterPro" id="IPR006311">
    <property type="entry name" value="TAT_signal"/>
</dbReference>
<feature type="chain" id="PRO_5031222106" description="Abortive phage infection protein" evidence="1">
    <location>
        <begin position="35"/>
        <end position="383"/>
    </location>
</feature>
<dbReference type="Proteomes" id="UP000549971">
    <property type="component" value="Unassembled WGS sequence"/>
</dbReference>
<evidence type="ECO:0000313" key="3">
    <source>
        <dbReference type="Proteomes" id="UP000549971"/>
    </source>
</evidence>
<sequence length="383" mass="42560">MSQPISRSRFLQRAAALGVVAATAGTVAASPATAARTTPAGTPDKRHLDFRGVAYDTGTGFIGDESRVLWRPDIVRGELSAIRHRLHANWVSIYGTQPKRLRDTATEALRQGLRVSIQPRFFDEPQADSLRKLADVARDAERLRRRYGPEVILVIGCEFMLFTPGIVPGADFFERVEHLTNGNPDMPAIVRRFRAYTAKMAKVARSNFHGRITYGAATDLEPVDWSLFDIVGLDYYSYHADPAAHTAELAPFRKWGKPILILEFGCCTFTGAAEAGGMGWDIVDYTVDPPAIKDGYVRNEQEQATHLATMLGVFAKEGLLGASPYTFISPDAPHRADDPKHDDDIAGYGLVKVIREDSWDPASPYRWEPKKSFHAVREIYRRG</sequence>
<dbReference type="Gene3D" id="3.20.20.80">
    <property type="entry name" value="Glycosidases"/>
    <property type="match status" value="1"/>
</dbReference>
<gene>
    <name evidence="2" type="ORF">HDA39_005406</name>
</gene>
<feature type="signal peptide" evidence="1">
    <location>
        <begin position="1"/>
        <end position="34"/>
    </location>
</feature>
<dbReference type="RefSeq" id="WP_184799690.1">
    <property type="nucleotide sequence ID" value="NZ_JACHMY010000001.1"/>
</dbReference>
<dbReference type="EMBL" id="JACHMY010000001">
    <property type="protein sequence ID" value="MBB5838672.1"/>
    <property type="molecule type" value="Genomic_DNA"/>
</dbReference>
<reference evidence="2 3" key="1">
    <citation type="submission" date="2020-08" db="EMBL/GenBank/DDBJ databases">
        <title>Sequencing the genomes of 1000 actinobacteria strains.</title>
        <authorList>
            <person name="Klenk H.-P."/>
        </authorList>
    </citation>
    <scope>NUCLEOTIDE SEQUENCE [LARGE SCALE GENOMIC DNA]</scope>
    <source>
        <strain evidence="2 3">DSM 28967</strain>
    </source>
</reference>
<protein>
    <recommendedName>
        <fullName evidence="4">Abortive phage infection protein</fullName>
    </recommendedName>
</protein>
<comment type="caution">
    <text evidence="2">The sequence shown here is derived from an EMBL/GenBank/DDBJ whole genome shotgun (WGS) entry which is preliminary data.</text>
</comment>
<accession>A0A7W9JAN7</accession>
<dbReference type="SUPFAM" id="SSF51445">
    <property type="entry name" value="(Trans)glycosidases"/>
    <property type="match status" value="1"/>
</dbReference>
<keyword evidence="1" id="KW-0732">Signal</keyword>
<dbReference type="AlphaFoldDB" id="A0A7W9JAN7"/>
<dbReference type="PROSITE" id="PS51318">
    <property type="entry name" value="TAT"/>
    <property type="match status" value="1"/>
</dbReference>